<comment type="similarity">
    <text evidence="3">Belongs to the RSA3 family.</text>
</comment>
<evidence type="ECO:0000256" key="8">
    <source>
        <dbReference type="SAM" id="MobiDB-lite"/>
    </source>
</evidence>
<evidence type="ECO:0000256" key="2">
    <source>
        <dbReference type="ARBA" id="ARBA00004604"/>
    </source>
</evidence>
<name>A0A3M6TEX0_POCDA</name>
<dbReference type="Pfam" id="PF14615">
    <property type="entry name" value="Rsa3"/>
    <property type="match status" value="1"/>
</dbReference>
<organism evidence="10 11">
    <name type="scientific">Pocillopora damicornis</name>
    <name type="common">Cauliflower coral</name>
    <name type="synonym">Millepora damicornis</name>
    <dbReference type="NCBI Taxonomy" id="46731"/>
    <lineage>
        <taxon>Eukaryota</taxon>
        <taxon>Metazoa</taxon>
        <taxon>Cnidaria</taxon>
        <taxon>Anthozoa</taxon>
        <taxon>Hexacorallia</taxon>
        <taxon>Scleractinia</taxon>
        <taxon>Astrocoeniina</taxon>
        <taxon>Pocilloporidae</taxon>
        <taxon>Pocillopora</taxon>
    </lineage>
</organism>
<feature type="compositionally biased region" description="Acidic residues" evidence="8">
    <location>
        <begin position="188"/>
        <end position="197"/>
    </location>
</feature>
<dbReference type="AlphaFoldDB" id="A0A3M6TEX0"/>
<feature type="compositionally biased region" description="Basic and acidic residues" evidence="8">
    <location>
        <begin position="1"/>
        <end position="14"/>
    </location>
</feature>
<gene>
    <name evidence="10" type="ORF">pdam_00018494</name>
</gene>
<feature type="domain" description="Ribosome-assembly protein 3 C-terminal" evidence="9">
    <location>
        <begin position="223"/>
        <end position="268"/>
    </location>
</feature>
<proteinExistence type="inferred from homology"/>
<dbReference type="InterPro" id="IPR028217">
    <property type="entry name" value="Rsa3_C"/>
</dbReference>
<evidence type="ECO:0000313" key="10">
    <source>
        <dbReference type="EMBL" id="RMX39891.1"/>
    </source>
</evidence>
<keyword evidence="7" id="KW-0687">Ribonucleoprotein</keyword>
<reference evidence="10 11" key="1">
    <citation type="journal article" date="2018" name="Sci. Rep.">
        <title>Comparative analysis of the Pocillopora damicornis genome highlights role of immune system in coral evolution.</title>
        <authorList>
            <person name="Cunning R."/>
            <person name="Bay R.A."/>
            <person name="Gillette P."/>
            <person name="Baker A.C."/>
            <person name="Traylor-Knowles N."/>
        </authorList>
    </citation>
    <scope>NUCLEOTIDE SEQUENCE [LARGE SCALE GENOMIC DNA]</scope>
    <source>
        <strain evidence="10">RSMAS</strain>
        <tissue evidence="10">Whole animal</tissue>
    </source>
</reference>
<dbReference type="STRING" id="46731.A0A3M6TEX0"/>
<evidence type="ECO:0000313" key="11">
    <source>
        <dbReference type="Proteomes" id="UP000275408"/>
    </source>
</evidence>
<evidence type="ECO:0000256" key="4">
    <source>
        <dbReference type="ARBA" id="ARBA00015339"/>
    </source>
</evidence>
<keyword evidence="5" id="KW-0690">Ribosome biogenesis</keyword>
<dbReference type="PANTHER" id="PTHR28127:SF1">
    <property type="entry name" value="RIBOSOME ASSEMBLY PROTEIN 3"/>
    <property type="match status" value="1"/>
</dbReference>
<dbReference type="PANTHER" id="PTHR28127">
    <property type="entry name" value="RIBOSOME ASSEMBLY PROTEIN 3"/>
    <property type="match status" value="1"/>
</dbReference>
<dbReference type="EMBL" id="RCHS01003767">
    <property type="protein sequence ID" value="RMX39891.1"/>
    <property type="molecule type" value="Genomic_DNA"/>
</dbReference>
<feature type="region of interest" description="Disordered" evidence="8">
    <location>
        <begin position="185"/>
        <end position="221"/>
    </location>
</feature>
<comment type="function">
    <text evidence="1">Required for efficient biogenesis of the 60S ribosomal subunit.</text>
</comment>
<dbReference type="GO" id="GO:0030687">
    <property type="term" value="C:preribosome, large subunit precursor"/>
    <property type="evidence" value="ECO:0007669"/>
    <property type="project" value="TreeGrafter"/>
</dbReference>
<evidence type="ECO:0000256" key="1">
    <source>
        <dbReference type="ARBA" id="ARBA00003035"/>
    </source>
</evidence>
<evidence type="ECO:0000256" key="5">
    <source>
        <dbReference type="ARBA" id="ARBA00022517"/>
    </source>
</evidence>
<feature type="compositionally biased region" description="Basic and acidic residues" evidence="8">
    <location>
        <begin position="21"/>
        <end position="31"/>
    </location>
</feature>
<dbReference type="Proteomes" id="UP000275408">
    <property type="component" value="Unassembled WGS sequence"/>
</dbReference>
<sequence>MERTKDLQRENRKENKQKKRKQEEIDSKRDEEDLLGDSYKHVPPDVLSAIQSICTCFGIGGLYNAKKRKIESKGGVLETLKEEWNPLDEIKALPFEMQQSRYAKKISEESFKLSGLIKKIFFLFKKLHEGRSFMKDITMDVFLKDVKIKPSLAPPDQYVEMGLWRQVMQVNQQICQEMEQLDKKLEENDCQDDSEEDTPSKYAEKSEEKEPSMNESKDKTKSFRDYYMEMATSSFGDDLDRLRQEGSLDSRKVEMLINCLETGKDIWSDLEKKLLQST</sequence>
<evidence type="ECO:0000259" key="9">
    <source>
        <dbReference type="Pfam" id="PF14615"/>
    </source>
</evidence>
<keyword evidence="11" id="KW-1185">Reference proteome</keyword>
<protein>
    <recommendedName>
        <fullName evidence="4">Ribosome assembly protein 3</fullName>
    </recommendedName>
</protein>
<feature type="region of interest" description="Disordered" evidence="8">
    <location>
        <begin position="1"/>
        <end position="36"/>
    </location>
</feature>
<dbReference type="GO" id="GO:0005730">
    <property type="term" value="C:nucleolus"/>
    <property type="evidence" value="ECO:0007669"/>
    <property type="project" value="UniProtKB-SubCell"/>
</dbReference>
<dbReference type="InterPro" id="IPR051898">
    <property type="entry name" value="Ribosome_Assembly_3"/>
</dbReference>
<evidence type="ECO:0000256" key="7">
    <source>
        <dbReference type="ARBA" id="ARBA00023274"/>
    </source>
</evidence>
<comment type="caution">
    <text evidence="10">The sequence shown here is derived from an EMBL/GenBank/DDBJ whole genome shotgun (WGS) entry which is preliminary data.</text>
</comment>
<feature type="compositionally biased region" description="Basic and acidic residues" evidence="8">
    <location>
        <begin position="198"/>
        <end position="221"/>
    </location>
</feature>
<evidence type="ECO:0000256" key="3">
    <source>
        <dbReference type="ARBA" id="ARBA00006256"/>
    </source>
</evidence>
<dbReference type="OrthoDB" id="69550at2759"/>
<keyword evidence="6" id="KW-0539">Nucleus</keyword>
<dbReference type="GO" id="GO:0000027">
    <property type="term" value="P:ribosomal large subunit assembly"/>
    <property type="evidence" value="ECO:0007669"/>
    <property type="project" value="TreeGrafter"/>
</dbReference>
<evidence type="ECO:0000256" key="6">
    <source>
        <dbReference type="ARBA" id="ARBA00023242"/>
    </source>
</evidence>
<comment type="subcellular location">
    <subcellularLocation>
        <location evidence="2">Nucleus</location>
        <location evidence="2">Nucleolus</location>
    </subcellularLocation>
</comment>
<accession>A0A3M6TEX0</accession>